<organism evidence="1">
    <name type="scientific">Aplanochytrium stocchinoi</name>
    <dbReference type="NCBI Taxonomy" id="215587"/>
    <lineage>
        <taxon>Eukaryota</taxon>
        <taxon>Sar</taxon>
        <taxon>Stramenopiles</taxon>
        <taxon>Bigyra</taxon>
        <taxon>Labyrinthulomycetes</taxon>
        <taxon>Thraustochytrida</taxon>
        <taxon>Thraustochytriidae</taxon>
        <taxon>Aplanochytrium</taxon>
    </lineage>
</organism>
<accession>A0A7S3LIY6</accession>
<protein>
    <submittedName>
        <fullName evidence="1">Uncharacterized protein</fullName>
    </submittedName>
</protein>
<dbReference type="EMBL" id="HBIN01000790">
    <property type="protein sequence ID" value="CAE0430053.1"/>
    <property type="molecule type" value="Transcribed_RNA"/>
</dbReference>
<evidence type="ECO:0000313" key="1">
    <source>
        <dbReference type="EMBL" id="CAE0430053.1"/>
    </source>
</evidence>
<proteinExistence type="predicted"/>
<gene>
    <name evidence="1" type="ORF">ASTO00021_LOCUS374</name>
</gene>
<name>A0A7S3LIY6_9STRA</name>
<sequence length="110" mass="12570">MKTLHRLSSPVYLLENKEAQNITICVEEAQSAGKVLDVIQSMLHKINCDVMGAGLTWETYVENATTKELVRLSEAQRRKWSPWFHSENQQETEKISSQSVDLDTFLESLS</sequence>
<reference evidence="1" key="1">
    <citation type="submission" date="2021-01" db="EMBL/GenBank/DDBJ databases">
        <authorList>
            <person name="Corre E."/>
            <person name="Pelletier E."/>
            <person name="Niang G."/>
            <person name="Scheremetjew M."/>
            <person name="Finn R."/>
            <person name="Kale V."/>
            <person name="Holt S."/>
            <person name="Cochrane G."/>
            <person name="Meng A."/>
            <person name="Brown T."/>
            <person name="Cohen L."/>
        </authorList>
    </citation>
    <scope>NUCLEOTIDE SEQUENCE</scope>
    <source>
        <strain evidence="1">GSBS06</strain>
    </source>
</reference>
<dbReference type="AlphaFoldDB" id="A0A7S3LIY6"/>